<dbReference type="PROSITE" id="PS51007">
    <property type="entry name" value="CYTC"/>
    <property type="match status" value="1"/>
</dbReference>
<evidence type="ECO:0000256" key="3">
    <source>
        <dbReference type="ARBA" id="ARBA00023004"/>
    </source>
</evidence>
<dbReference type="GO" id="GO:0020037">
    <property type="term" value="F:heme binding"/>
    <property type="evidence" value="ECO:0007669"/>
    <property type="project" value="InterPro"/>
</dbReference>
<evidence type="ECO:0000259" key="6">
    <source>
        <dbReference type="PROSITE" id="PS51007"/>
    </source>
</evidence>
<keyword evidence="5" id="KW-0732">Signal</keyword>
<organism evidence="7 8">
    <name type="scientific">Roseimicrobium gellanilyticum</name>
    <dbReference type="NCBI Taxonomy" id="748857"/>
    <lineage>
        <taxon>Bacteria</taxon>
        <taxon>Pseudomonadati</taxon>
        <taxon>Verrucomicrobiota</taxon>
        <taxon>Verrucomicrobiia</taxon>
        <taxon>Verrucomicrobiales</taxon>
        <taxon>Verrucomicrobiaceae</taxon>
        <taxon>Roseimicrobium</taxon>
    </lineage>
</organism>
<protein>
    <submittedName>
        <fullName evidence="7">Cytochrome c</fullName>
    </submittedName>
</protein>
<dbReference type="AlphaFoldDB" id="A0A366HIH0"/>
<sequence length="930" mass="103971">MRRTIHHWLLWSVSAGVGACLAPLAAAADEQASGDAFFEKEVRPVLERRCFECHSHTGGKAKGGLVLDSRSGWQTGGEGGPALVPGSLEKSMLIRAVRHVDDALKMPPREKLPAADIAVLEKWVSMGAPDPRVSSVVSTHAKKGIDVEAGRKHWAYQPMQTPAVPAMANASAASNSIDAFIHARLQKEGLGASSRADARVLIRRLYFDLLGVPPSFEEVETFAANQDPQSYTRLVDELLARPEYGQRWGRHWLDVTRYADTIEQSVDGERRIPFAHTYRDYVVDALNADVPFDRMILEQLAADRIPNGDLRALGFLTVGRQFRSNADGPMLVIDDRIDVVGRGFMGMTLACARCHDHKFDPVPTADYYSLAGILGSVEQPIDLPQVGHGNVSDEAMKPYLEKRQQLLRDWEAHVDQCFANSKAHFRTMATEYLRYIVRSSSNHRTTEGYIPLDTPSGLLFYQAPPRWEALLEKSKASGEPFFKLWHQCMTLPREGFAEKVQSLFENMRSTPAAYHPWIVRYFSGATPTDMLAVADVYGQLIQEALKSETAEAKIIVDLVYGPDSPVPPANREEIAEDIPRFLTEKRLVHRREAEAGTAILTKLSALEATAPVERAMSVRASVKPMDPRVLVRGDMKRPGTPVPRRFLSVLSEVDSRSYADDGRLQLAEAIANPRNPLTARVIVNRVWQHHFGNGLVASTDDFGVMGEKPVHPELLDHLASWFITHGWSMKALHRYILTSATWQQSSIANTDGLAKDPSNRLLWRVSPRRLEFEPMRDALLQASGQLDTRHGGRSQALNNGNLRRALYGYTDRFRIPALLRNFDVANPDTSISRRSETLVPLQALYMMNNPFVRERTVALVKRKDVLAAATDTDRIRTVFKIILSRNPDNVELEASMQFLNGARLSEPAGRRKWESFAQGLLLSNEFVFVD</sequence>
<evidence type="ECO:0000256" key="1">
    <source>
        <dbReference type="ARBA" id="ARBA00022617"/>
    </source>
</evidence>
<gene>
    <name evidence="7" type="ORF">DES53_106267</name>
</gene>
<feature type="chain" id="PRO_5017033234" evidence="5">
    <location>
        <begin position="29"/>
        <end position="930"/>
    </location>
</feature>
<keyword evidence="8" id="KW-1185">Reference proteome</keyword>
<reference evidence="7 8" key="1">
    <citation type="submission" date="2018-06" db="EMBL/GenBank/DDBJ databases">
        <title>Genomic Encyclopedia of Type Strains, Phase IV (KMG-IV): sequencing the most valuable type-strain genomes for metagenomic binning, comparative biology and taxonomic classification.</title>
        <authorList>
            <person name="Goeker M."/>
        </authorList>
    </citation>
    <scope>NUCLEOTIDE SEQUENCE [LARGE SCALE GENOMIC DNA]</scope>
    <source>
        <strain evidence="7 8">DSM 25532</strain>
    </source>
</reference>
<evidence type="ECO:0000256" key="2">
    <source>
        <dbReference type="ARBA" id="ARBA00022723"/>
    </source>
</evidence>
<keyword evidence="2 4" id="KW-0479">Metal-binding</keyword>
<evidence type="ECO:0000256" key="4">
    <source>
        <dbReference type="PROSITE-ProRule" id="PRU00433"/>
    </source>
</evidence>
<dbReference type="RefSeq" id="WP_113959678.1">
    <property type="nucleotide sequence ID" value="NZ_QNRR01000006.1"/>
</dbReference>
<dbReference type="Pfam" id="PF07635">
    <property type="entry name" value="PSCyt1"/>
    <property type="match status" value="1"/>
</dbReference>
<dbReference type="OrthoDB" id="175933at2"/>
<dbReference type="Proteomes" id="UP000253426">
    <property type="component" value="Unassembled WGS sequence"/>
</dbReference>
<feature type="signal peptide" evidence="5">
    <location>
        <begin position="1"/>
        <end position="28"/>
    </location>
</feature>
<dbReference type="InterPro" id="IPR009056">
    <property type="entry name" value="Cyt_c-like_dom"/>
</dbReference>
<dbReference type="GO" id="GO:0009055">
    <property type="term" value="F:electron transfer activity"/>
    <property type="evidence" value="ECO:0007669"/>
    <property type="project" value="InterPro"/>
</dbReference>
<dbReference type="EMBL" id="QNRR01000006">
    <property type="protein sequence ID" value="RBP42558.1"/>
    <property type="molecule type" value="Genomic_DNA"/>
</dbReference>
<dbReference type="SUPFAM" id="SSF46626">
    <property type="entry name" value="Cytochrome c"/>
    <property type="match status" value="1"/>
</dbReference>
<proteinExistence type="predicted"/>
<dbReference type="Pfam" id="PF07587">
    <property type="entry name" value="PSD1"/>
    <property type="match status" value="1"/>
</dbReference>
<comment type="caution">
    <text evidence="7">The sequence shown here is derived from an EMBL/GenBank/DDBJ whole genome shotgun (WGS) entry which is preliminary data.</text>
</comment>
<dbReference type="PANTHER" id="PTHR35889:SF3">
    <property type="entry name" value="F-BOX DOMAIN-CONTAINING PROTEIN"/>
    <property type="match status" value="1"/>
</dbReference>
<evidence type="ECO:0000313" key="7">
    <source>
        <dbReference type="EMBL" id="RBP42558.1"/>
    </source>
</evidence>
<feature type="domain" description="Cytochrome c" evidence="6">
    <location>
        <begin position="29"/>
        <end position="128"/>
    </location>
</feature>
<dbReference type="InterPro" id="IPR011429">
    <property type="entry name" value="Cyt_c_Planctomycete-type"/>
</dbReference>
<keyword evidence="1 4" id="KW-0349">Heme</keyword>
<accession>A0A366HIH0</accession>
<dbReference type="GO" id="GO:0046872">
    <property type="term" value="F:metal ion binding"/>
    <property type="evidence" value="ECO:0007669"/>
    <property type="project" value="UniProtKB-KW"/>
</dbReference>
<dbReference type="PROSITE" id="PS51257">
    <property type="entry name" value="PROKAR_LIPOPROTEIN"/>
    <property type="match status" value="1"/>
</dbReference>
<dbReference type="PANTHER" id="PTHR35889">
    <property type="entry name" value="CYCLOINULO-OLIGOSACCHARIDE FRUCTANOTRANSFERASE-RELATED"/>
    <property type="match status" value="1"/>
</dbReference>
<dbReference type="InterPro" id="IPR036909">
    <property type="entry name" value="Cyt_c-like_dom_sf"/>
</dbReference>
<name>A0A366HIH0_9BACT</name>
<dbReference type="InterPro" id="IPR011444">
    <property type="entry name" value="DUF1549"/>
</dbReference>
<evidence type="ECO:0000256" key="5">
    <source>
        <dbReference type="SAM" id="SignalP"/>
    </source>
</evidence>
<dbReference type="InterPro" id="IPR022655">
    <property type="entry name" value="DUF1553"/>
</dbReference>
<keyword evidence="3 4" id="KW-0408">Iron</keyword>
<dbReference type="Pfam" id="PF07583">
    <property type="entry name" value="PSCyt2"/>
    <property type="match status" value="1"/>
</dbReference>
<evidence type="ECO:0000313" key="8">
    <source>
        <dbReference type="Proteomes" id="UP000253426"/>
    </source>
</evidence>